<dbReference type="EMBL" id="GGEC01028043">
    <property type="protein sequence ID" value="MBX08527.1"/>
    <property type="molecule type" value="Transcribed_RNA"/>
</dbReference>
<accession>A0A2P2KS80</accession>
<dbReference type="AlphaFoldDB" id="A0A2P2KS80"/>
<protein>
    <submittedName>
        <fullName evidence="1">Uncharacterized protein</fullName>
    </submittedName>
</protein>
<organism evidence="1">
    <name type="scientific">Rhizophora mucronata</name>
    <name type="common">Asiatic mangrove</name>
    <dbReference type="NCBI Taxonomy" id="61149"/>
    <lineage>
        <taxon>Eukaryota</taxon>
        <taxon>Viridiplantae</taxon>
        <taxon>Streptophyta</taxon>
        <taxon>Embryophyta</taxon>
        <taxon>Tracheophyta</taxon>
        <taxon>Spermatophyta</taxon>
        <taxon>Magnoliopsida</taxon>
        <taxon>eudicotyledons</taxon>
        <taxon>Gunneridae</taxon>
        <taxon>Pentapetalae</taxon>
        <taxon>rosids</taxon>
        <taxon>fabids</taxon>
        <taxon>Malpighiales</taxon>
        <taxon>Rhizophoraceae</taxon>
        <taxon>Rhizophora</taxon>
    </lineage>
</organism>
<name>A0A2P2KS80_RHIMU</name>
<reference evidence="1" key="1">
    <citation type="submission" date="2018-02" db="EMBL/GenBank/DDBJ databases">
        <title>Rhizophora mucronata_Transcriptome.</title>
        <authorList>
            <person name="Meera S.P."/>
            <person name="Sreeshan A."/>
            <person name="Augustine A."/>
        </authorList>
    </citation>
    <scope>NUCLEOTIDE SEQUENCE</scope>
    <source>
        <tissue evidence="1">Leaf</tissue>
    </source>
</reference>
<sequence>MLLISISIPCNIIPDLREVIGSHFIH</sequence>
<proteinExistence type="predicted"/>
<evidence type="ECO:0000313" key="1">
    <source>
        <dbReference type="EMBL" id="MBX08527.1"/>
    </source>
</evidence>